<evidence type="ECO:0000313" key="1">
    <source>
        <dbReference type="EMBL" id="MCS3902348.1"/>
    </source>
</evidence>
<dbReference type="RefSeq" id="WP_259053857.1">
    <property type="nucleotide sequence ID" value="NZ_JANUCT010000002.1"/>
</dbReference>
<sequence length="262" mass="30586">MITGSALYRGWVRHRRDRPVVNHFRYPLFMVGLDLDELDRVFAGRWFWSTRRPAPARFRRADYLGDANVPLKQAVLDRVATELGFRPGGRVVLLTHLRYFGCLFNPVSFYFCHAADQSLSAIVTEITNTPWQERHAYVLDCREHTAANHRRFEFAKAFHVSPFMPMDQYYDWRFTWQDEQVTIHMINHDSDGRLFDATLALQRQPLTAGSMARVLLAYPCMTLQVISGIYWQAFKLWLKGCPFHTHPNKTAGQSLNDHQHTN</sequence>
<name>A0AAE3L3L9_9GAMM</name>
<proteinExistence type="predicted"/>
<keyword evidence="2" id="KW-1185">Reference proteome</keyword>
<dbReference type="Proteomes" id="UP001204445">
    <property type="component" value="Unassembled WGS sequence"/>
</dbReference>
<dbReference type="EMBL" id="JANUCT010000002">
    <property type="protein sequence ID" value="MCS3902348.1"/>
    <property type="molecule type" value="Genomic_DNA"/>
</dbReference>
<dbReference type="InterPro" id="IPR010775">
    <property type="entry name" value="DUF1365"/>
</dbReference>
<reference evidence="1" key="1">
    <citation type="submission" date="2022-08" db="EMBL/GenBank/DDBJ databases">
        <title>Genomic Encyclopedia of Type Strains, Phase III (KMG-III): the genomes of soil and plant-associated and newly described type strains.</title>
        <authorList>
            <person name="Whitman W."/>
        </authorList>
    </citation>
    <scope>NUCLEOTIDE SEQUENCE</scope>
    <source>
        <strain evidence="1">HMT 1</strain>
    </source>
</reference>
<dbReference type="PANTHER" id="PTHR33973:SF4">
    <property type="entry name" value="OS07G0153300 PROTEIN"/>
    <property type="match status" value="1"/>
</dbReference>
<gene>
    <name evidence="1" type="ORF">J2T55_000344</name>
</gene>
<protein>
    <submittedName>
        <fullName evidence="1">DUF1365 family protein</fullName>
    </submittedName>
</protein>
<accession>A0AAE3L3L9</accession>
<dbReference type="AlphaFoldDB" id="A0AAE3L3L9"/>
<organism evidence="1 2">
    <name type="scientific">Methylohalomonas lacus</name>
    <dbReference type="NCBI Taxonomy" id="398773"/>
    <lineage>
        <taxon>Bacteria</taxon>
        <taxon>Pseudomonadati</taxon>
        <taxon>Pseudomonadota</taxon>
        <taxon>Gammaproteobacteria</taxon>
        <taxon>Methylohalomonadales</taxon>
        <taxon>Methylohalomonadaceae</taxon>
        <taxon>Methylohalomonas</taxon>
    </lineage>
</organism>
<comment type="caution">
    <text evidence="1">The sequence shown here is derived from an EMBL/GenBank/DDBJ whole genome shotgun (WGS) entry which is preliminary data.</text>
</comment>
<dbReference type="Pfam" id="PF07103">
    <property type="entry name" value="DUF1365"/>
    <property type="match status" value="1"/>
</dbReference>
<dbReference type="PANTHER" id="PTHR33973">
    <property type="entry name" value="OS07G0153300 PROTEIN"/>
    <property type="match status" value="1"/>
</dbReference>
<evidence type="ECO:0000313" key="2">
    <source>
        <dbReference type="Proteomes" id="UP001204445"/>
    </source>
</evidence>